<evidence type="ECO:0000259" key="4">
    <source>
        <dbReference type="SMART" id="SM00382"/>
    </source>
</evidence>
<comment type="caution">
    <text evidence="5">The sequence shown here is derived from an EMBL/GenBank/DDBJ whole genome shotgun (WGS) entry which is preliminary data.</text>
</comment>
<dbReference type="RefSeq" id="WP_125577406.1">
    <property type="nucleotide sequence ID" value="NZ_JBHSSO010000062.1"/>
</dbReference>
<proteinExistence type="inferred from homology"/>
<dbReference type="PANTHER" id="PTHR23073">
    <property type="entry name" value="26S PROTEASOME REGULATORY SUBUNIT"/>
    <property type="match status" value="1"/>
</dbReference>
<feature type="domain" description="AAA+ ATPase" evidence="4">
    <location>
        <begin position="99"/>
        <end position="235"/>
    </location>
</feature>
<comment type="similarity">
    <text evidence="1">Belongs to the AAA ATPase family.</text>
</comment>
<dbReference type="EMBL" id="JBHSSO010000062">
    <property type="protein sequence ID" value="MFC6290122.1"/>
    <property type="molecule type" value="Genomic_DNA"/>
</dbReference>
<dbReference type="InterPro" id="IPR050221">
    <property type="entry name" value="26S_Proteasome_ATPase"/>
</dbReference>
<keyword evidence="2" id="KW-0547">Nucleotide-binding</keyword>
<gene>
    <name evidence="5" type="ORF">ACFP1M_08070</name>
</gene>
<accession>A0ABW1U9N7</accession>
<dbReference type="InterPro" id="IPR003959">
    <property type="entry name" value="ATPase_AAA_core"/>
</dbReference>
<dbReference type="SMART" id="SM00382">
    <property type="entry name" value="AAA"/>
    <property type="match status" value="1"/>
</dbReference>
<keyword evidence="3" id="KW-0067">ATP-binding</keyword>
<evidence type="ECO:0000313" key="5">
    <source>
        <dbReference type="EMBL" id="MFC6290122.1"/>
    </source>
</evidence>
<reference evidence="6" key="1">
    <citation type="journal article" date="2019" name="Int. J. Syst. Evol. Microbiol.">
        <title>The Global Catalogue of Microorganisms (GCM) 10K type strain sequencing project: providing services to taxonomists for standard genome sequencing and annotation.</title>
        <authorList>
            <consortium name="The Broad Institute Genomics Platform"/>
            <consortium name="The Broad Institute Genome Sequencing Center for Infectious Disease"/>
            <person name="Wu L."/>
            <person name="Ma J."/>
        </authorList>
    </citation>
    <scope>NUCLEOTIDE SEQUENCE [LARGE SCALE GENOMIC DNA]</scope>
    <source>
        <strain evidence="6">CCM 8893</strain>
    </source>
</reference>
<dbReference type="Proteomes" id="UP001596258">
    <property type="component" value="Unassembled WGS sequence"/>
</dbReference>
<dbReference type="Pfam" id="PF00004">
    <property type="entry name" value="AAA"/>
    <property type="match status" value="1"/>
</dbReference>
<name>A0ABW1U9N7_9LACO</name>
<protein>
    <submittedName>
        <fullName evidence="5">AAA family ATPase</fullName>
    </submittedName>
</protein>
<dbReference type="InterPro" id="IPR003593">
    <property type="entry name" value="AAA+_ATPase"/>
</dbReference>
<dbReference type="Gene3D" id="3.40.50.300">
    <property type="entry name" value="P-loop containing nucleotide triphosphate hydrolases"/>
    <property type="match status" value="1"/>
</dbReference>
<dbReference type="CDD" id="cd19481">
    <property type="entry name" value="RecA-like_protease"/>
    <property type="match status" value="1"/>
</dbReference>
<evidence type="ECO:0000256" key="2">
    <source>
        <dbReference type="ARBA" id="ARBA00022741"/>
    </source>
</evidence>
<organism evidence="5 6">
    <name type="scientific">Levilactobacillus angrenensis</name>
    <dbReference type="NCBI Taxonomy" id="2486020"/>
    <lineage>
        <taxon>Bacteria</taxon>
        <taxon>Bacillati</taxon>
        <taxon>Bacillota</taxon>
        <taxon>Bacilli</taxon>
        <taxon>Lactobacillales</taxon>
        <taxon>Lactobacillaceae</taxon>
        <taxon>Levilactobacillus</taxon>
    </lineage>
</organism>
<dbReference type="InterPro" id="IPR027417">
    <property type="entry name" value="P-loop_NTPase"/>
</dbReference>
<sequence length="350" mass="39748">MKKQEVLNLIRYYAEDNDAGFRDTAYGIADEFDKTGDSQLAEYIMATLSNTNTFVPQAESDSFQFVQRVQLENDATLPLPDSIKDDLLGVVNAIRHNMGINRFLFEGAPGTGKTESVKQVARILKRDLFQVSIDELIDSHLGETAKNISQLFKEINQLPQPSRVIILFDELDSLAMDRTNSHDVREMGRATTAFLKGLDSLNPQVALIGTTNLIQSFDRALLRRFNSIINFNRYTQQDLLEISELILEKTLTRFPNTGRNVRLVRKIMALMPKLPYPGDLKNLIETSVAFSDPEKKFDYIPRLYRAVTHMDPKDLSRLEKQGFTIREIELLSGVSRSTVSRELRGDSPVE</sequence>
<evidence type="ECO:0000256" key="3">
    <source>
        <dbReference type="ARBA" id="ARBA00022840"/>
    </source>
</evidence>
<keyword evidence="6" id="KW-1185">Reference proteome</keyword>
<evidence type="ECO:0000313" key="6">
    <source>
        <dbReference type="Proteomes" id="UP001596258"/>
    </source>
</evidence>
<evidence type="ECO:0000256" key="1">
    <source>
        <dbReference type="ARBA" id="ARBA00006914"/>
    </source>
</evidence>
<dbReference type="SUPFAM" id="SSF52540">
    <property type="entry name" value="P-loop containing nucleoside triphosphate hydrolases"/>
    <property type="match status" value="1"/>
</dbReference>